<sequence length="399" mass="43880">MASTWEDGESILNRPADAPVRKRPAPGSWEARMTEDDGDDAQPPADAPVEAAPAEEAKPKKKRNVFSDQHLLSSRGFRLVYEKFPEHFKEPVVEGMEALALRDLMTCYKEWAYELYPGLRFEDFVERTETIAKKAAVGELLHELRGIEAKRGEPEPDFAEIVHNTPSTHNAPIDDEPNDQEMHDILEYEAMITSMRQQAAKPVAPLNPPEAPSDDEAEFQLAPLKKDMRREVSDDEAEFEVPSLQVTGEQSTDAPDSAFADTTSTENTTGDVGKPTAGEAAQVAEATSQAVDEMASQAMDDEDEVESDEEAGDVMEYEARTSLLRDMVKAPARLARTSKALDEAATLLEEESDSDAEYEFPATFASQASQMPPSQATQLLPTEDVESDATQVLKVEATG</sequence>
<feature type="compositionally biased region" description="Low complexity" evidence="7">
    <location>
        <begin position="41"/>
        <end position="54"/>
    </location>
</feature>
<feature type="compositionally biased region" description="Acidic residues" evidence="7">
    <location>
        <begin position="299"/>
        <end position="312"/>
    </location>
</feature>
<evidence type="ECO:0000313" key="9">
    <source>
        <dbReference type="EMBL" id="OQR88156.1"/>
    </source>
</evidence>
<feature type="compositionally biased region" description="Polar residues" evidence="7">
    <location>
        <begin position="244"/>
        <end position="270"/>
    </location>
</feature>
<gene>
    <name evidence="9" type="ORF">ACHHYP_07322</name>
</gene>
<evidence type="ECO:0000313" key="10">
    <source>
        <dbReference type="Proteomes" id="UP000243579"/>
    </source>
</evidence>
<comment type="caution">
    <text evidence="9">The sequence shown here is derived from an EMBL/GenBank/DDBJ whole genome shotgun (WGS) entry which is preliminary data.</text>
</comment>
<evidence type="ECO:0000256" key="3">
    <source>
        <dbReference type="ARBA" id="ARBA00022763"/>
    </source>
</evidence>
<feature type="domain" description="Chromosome segregation in meiosis protein 3" evidence="8">
    <location>
        <begin position="67"/>
        <end position="145"/>
    </location>
</feature>
<dbReference type="GO" id="GO:0000076">
    <property type="term" value="P:DNA replication checkpoint signaling"/>
    <property type="evidence" value="ECO:0007669"/>
    <property type="project" value="UniProtKB-UniRule"/>
</dbReference>
<protein>
    <recommendedName>
        <fullName evidence="8">Chromosome segregation in meiosis protein 3 domain-containing protein</fullName>
    </recommendedName>
</protein>
<evidence type="ECO:0000256" key="5">
    <source>
        <dbReference type="ARBA" id="ARBA00023306"/>
    </source>
</evidence>
<evidence type="ECO:0000256" key="1">
    <source>
        <dbReference type="ARBA" id="ARBA00004123"/>
    </source>
</evidence>
<dbReference type="GO" id="GO:0043111">
    <property type="term" value="P:replication fork arrest"/>
    <property type="evidence" value="ECO:0007669"/>
    <property type="project" value="TreeGrafter"/>
</dbReference>
<dbReference type="PANTHER" id="PTHR13220:SF11">
    <property type="entry name" value="TIMELESS-INTERACTING PROTEIN"/>
    <property type="match status" value="1"/>
</dbReference>
<dbReference type="InterPro" id="IPR012923">
    <property type="entry name" value="Csm3"/>
</dbReference>
<dbReference type="AlphaFoldDB" id="A0A1V9YR16"/>
<keyword evidence="4 6" id="KW-0539">Nucleus</keyword>
<feature type="region of interest" description="Disordered" evidence="7">
    <location>
        <begin position="1"/>
        <end position="63"/>
    </location>
</feature>
<feature type="region of interest" description="Disordered" evidence="7">
    <location>
        <begin position="196"/>
        <end position="217"/>
    </location>
</feature>
<evidence type="ECO:0000259" key="8">
    <source>
        <dbReference type="Pfam" id="PF07962"/>
    </source>
</evidence>
<dbReference type="GO" id="GO:0006974">
    <property type="term" value="P:DNA damage response"/>
    <property type="evidence" value="ECO:0007669"/>
    <property type="project" value="UniProtKB-KW"/>
</dbReference>
<organism evidence="9 10">
    <name type="scientific">Achlya hypogyna</name>
    <name type="common">Oomycete</name>
    <name type="synonym">Protoachlya hypogyna</name>
    <dbReference type="NCBI Taxonomy" id="1202772"/>
    <lineage>
        <taxon>Eukaryota</taxon>
        <taxon>Sar</taxon>
        <taxon>Stramenopiles</taxon>
        <taxon>Oomycota</taxon>
        <taxon>Saprolegniomycetes</taxon>
        <taxon>Saprolegniales</taxon>
        <taxon>Achlyaceae</taxon>
        <taxon>Achlya</taxon>
    </lineage>
</organism>
<comment type="similarity">
    <text evidence="2 6">Belongs to the CSM3 family.</text>
</comment>
<dbReference type="OrthoDB" id="437078at2759"/>
<dbReference type="STRING" id="1202772.A0A1V9YR16"/>
<evidence type="ECO:0000256" key="6">
    <source>
        <dbReference type="RuleBase" id="RU366049"/>
    </source>
</evidence>
<comment type="function">
    <text evidence="6">Plays an important role in the control of DNA replication and the maintenance of replication fork stability.</text>
</comment>
<keyword evidence="3 6" id="KW-0227">DNA damage</keyword>
<dbReference type="Proteomes" id="UP000243579">
    <property type="component" value="Unassembled WGS sequence"/>
</dbReference>
<evidence type="ECO:0000256" key="7">
    <source>
        <dbReference type="SAM" id="MobiDB-lite"/>
    </source>
</evidence>
<dbReference type="EMBL" id="JNBR01001406">
    <property type="protein sequence ID" value="OQR88156.1"/>
    <property type="molecule type" value="Genomic_DNA"/>
</dbReference>
<dbReference type="GO" id="GO:0031297">
    <property type="term" value="P:replication fork processing"/>
    <property type="evidence" value="ECO:0007669"/>
    <property type="project" value="UniProtKB-UniRule"/>
</dbReference>
<dbReference type="GO" id="GO:0031298">
    <property type="term" value="C:replication fork protection complex"/>
    <property type="evidence" value="ECO:0007669"/>
    <property type="project" value="TreeGrafter"/>
</dbReference>
<keyword evidence="5 6" id="KW-0131">Cell cycle</keyword>
<dbReference type="PANTHER" id="PTHR13220">
    <property type="entry name" value="TIMELESS INTERACTING-RELATED"/>
    <property type="match status" value="1"/>
</dbReference>
<evidence type="ECO:0000256" key="2">
    <source>
        <dbReference type="ARBA" id="ARBA00006075"/>
    </source>
</evidence>
<name>A0A1V9YR16_ACHHY</name>
<evidence type="ECO:0000256" key="4">
    <source>
        <dbReference type="ARBA" id="ARBA00023242"/>
    </source>
</evidence>
<comment type="subcellular location">
    <subcellularLocation>
        <location evidence="1 6">Nucleus</location>
    </subcellularLocation>
</comment>
<keyword evidence="10" id="KW-1185">Reference proteome</keyword>
<dbReference type="InterPro" id="IPR040038">
    <property type="entry name" value="TIPIN/Csm3/Swi3"/>
</dbReference>
<dbReference type="Pfam" id="PF07962">
    <property type="entry name" value="Swi3"/>
    <property type="match status" value="1"/>
</dbReference>
<feature type="region of interest" description="Disordered" evidence="7">
    <location>
        <begin position="229"/>
        <end position="312"/>
    </location>
</feature>
<dbReference type="GO" id="GO:0003677">
    <property type="term" value="F:DNA binding"/>
    <property type="evidence" value="ECO:0007669"/>
    <property type="project" value="TreeGrafter"/>
</dbReference>
<reference evidence="9 10" key="1">
    <citation type="journal article" date="2014" name="Genome Biol. Evol.">
        <title>The secreted proteins of Achlya hypogyna and Thraustotheca clavata identify the ancestral oomycete secretome and reveal gene acquisitions by horizontal gene transfer.</title>
        <authorList>
            <person name="Misner I."/>
            <person name="Blouin N."/>
            <person name="Leonard G."/>
            <person name="Richards T.A."/>
            <person name="Lane C.E."/>
        </authorList>
    </citation>
    <scope>NUCLEOTIDE SEQUENCE [LARGE SCALE GENOMIC DNA]</scope>
    <source>
        <strain evidence="9 10">ATCC 48635</strain>
    </source>
</reference>
<accession>A0A1V9YR16</accession>
<proteinExistence type="inferred from homology"/>